<evidence type="ECO:0000313" key="1">
    <source>
        <dbReference type="EMBL" id="KAG5514678.1"/>
    </source>
</evidence>
<sequence>MEERELSSHQPSTRRAGIAVMLFWVSRAGLCTVGAHTVSVRSSFVSNSIHSHVANKTWVMVVGSLVRMHLSSLPINGCDYSIPASVRWNSSAAFRVPQAPTASESVTFSVITSTI</sequence>
<proteinExistence type="predicted"/>
<reference evidence="1 2" key="1">
    <citation type="submission" date="2020-08" db="EMBL/GenBank/DDBJ databases">
        <title>Plant Genome Project.</title>
        <authorList>
            <person name="Zhang R.-G."/>
        </authorList>
    </citation>
    <scope>NUCLEOTIDE SEQUENCE [LARGE SCALE GENOMIC DNA]</scope>
    <source>
        <strain evidence="1">WSP0</strain>
        <tissue evidence="1">Leaf</tissue>
    </source>
</reference>
<evidence type="ECO:0000313" key="2">
    <source>
        <dbReference type="Proteomes" id="UP000823749"/>
    </source>
</evidence>
<dbReference type="AlphaFoldDB" id="A0AAV6HLF7"/>
<evidence type="ECO:0008006" key="3">
    <source>
        <dbReference type="Google" id="ProtNLM"/>
    </source>
</evidence>
<dbReference type="EMBL" id="JACTNZ010000013">
    <property type="protein sequence ID" value="KAG5514678.1"/>
    <property type="molecule type" value="Genomic_DNA"/>
</dbReference>
<comment type="caution">
    <text evidence="1">The sequence shown here is derived from an EMBL/GenBank/DDBJ whole genome shotgun (WGS) entry which is preliminary data.</text>
</comment>
<gene>
    <name evidence="1" type="ORF">RHGRI_035916</name>
</gene>
<name>A0AAV6HLF7_9ERIC</name>
<organism evidence="1 2">
    <name type="scientific">Rhododendron griersonianum</name>
    <dbReference type="NCBI Taxonomy" id="479676"/>
    <lineage>
        <taxon>Eukaryota</taxon>
        <taxon>Viridiplantae</taxon>
        <taxon>Streptophyta</taxon>
        <taxon>Embryophyta</taxon>
        <taxon>Tracheophyta</taxon>
        <taxon>Spermatophyta</taxon>
        <taxon>Magnoliopsida</taxon>
        <taxon>eudicotyledons</taxon>
        <taxon>Gunneridae</taxon>
        <taxon>Pentapetalae</taxon>
        <taxon>asterids</taxon>
        <taxon>Ericales</taxon>
        <taxon>Ericaceae</taxon>
        <taxon>Ericoideae</taxon>
        <taxon>Rhodoreae</taxon>
        <taxon>Rhododendron</taxon>
    </lineage>
</organism>
<accession>A0AAV6HLF7</accession>
<keyword evidence="2" id="KW-1185">Reference proteome</keyword>
<protein>
    <recommendedName>
        <fullName evidence="3">Secreted protein</fullName>
    </recommendedName>
</protein>
<dbReference type="Proteomes" id="UP000823749">
    <property type="component" value="Chromosome 13"/>
</dbReference>